<dbReference type="SMART" id="SM00099">
    <property type="entry name" value="btg1"/>
    <property type="match status" value="1"/>
</dbReference>
<dbReference type="Ensembl" id="ENSOSIT00000037495.1">
    <property type="protein sequence ID" value="ENSOSIP00000035565.1"/>
    <property type="gene ID" value="ENSOSIG00000017753.1"/>
</dbReference>
<evidence type="ECO:0000259" key="3">
    <source>
        <dbReference type="PROSITE" id="PS01203"/>
    </source>
</evidence>
<evidence type="ECO:0000256" key="2">
    <source>
        <dbReference type="SAM" id="MobiDB-lite"/>
    </source>
</evidence>
<comment type="similarity">
    <text evidence="1">Belongs to the BTG family.</text>
</comment>
<dbReference type="AlphaFoldDB" id="A0A8C7YYQ8"/>
<dbReference type="PANTHER" id="PTHR22978">
    <property type="entry name" value="B-CELL TRANSLOCATION GENE"/>
    <property type="match status" value="1"/>
</dbReference>
<sequence>MKEEIAAAVFFMARLVKRYGCLDNDGRERFAAALTSALFESYKNHWHPGAPAKGQAYRCLRMNHVLLQDPVLLKACERGAVRYEDLGLPQELTVWVDPGEVSCRYGEQSTPFCVSVLDSCPRGDREFSRRIHDAVERASLEVQSGSSSDEEEVSRDKSFSSTSSAPCPAPASAEPKSIPTVSNPNSVYRVSWLWTSCSSAPARPGDSHCSLLSTVQRVLPWSAPDLAERQAEGLRGGLPASWPHCWRSTFPVPHPERPQVLQGHLHLHRASR</sequence>
<dbReference type="GO" id="GO:0005737">
    <property type="term" value="C:cytoplasm"/>
    <property type="evidence" value="ECO:0007669"/>
    <property type="project" value="TreeGrafter"/>
</dbReference>
<feature type="domain" description="Anti-proliferative protein" evidence="3">
    <location>
        <begin position="88"/>
        <end position="107"/>
    </location>
</feature>
<dbReference type="GeneTree" id="ENSGT00950000182952"/>
<evidence type="ECO:0000313" key="5">
    <source>
        <dbReference type="Proteomes" id="UP000694383"/>
    </source>
</evidence>
<dbReference type="SUPFAM" id="SSF160696">
    <property type="entry name" value="BTG domain-like"/>
    <property type="match status" value="1"/>
</dbReference>
<keyword evidence="5" id="KW-1185">Reference proteome</keyword>
<organism evidence="4 5">
    <name type="scientific">Oryzias sinensis</name>
    <name type="common">Chinese medaka</name>
    <dbReference type="NCBI Taxonomy" id="183150"/>
    <lineage>
        <taxon>Eukaryota</taxon>
        <taxon>Metazoa</taxon>
        <taxon>Chordata</taxon>
        <taxon>Craniata</taxon>
        <taxon>Vertebrata</taxon>
        <taxon>Euteleostomi</taxon>
        <taxon>Actinopterygii</taxon>
        <taxon>Neopterygii</taxon>
        <taxon>Teleostei</taxon>
        <taxon>Neoteleostei</taxon>
        <taxon>Acanthomorphata</taxon>
        <taxon>Ovalentaria</taxon>
        <taxon>Atherinomorphae</taxon>
        <taxon>Beloniformes</taxon>
        <taxon>Adrianichthyidae</taxon>
        <taxon>Oryziinae</taxon>
        <taxon>Oryzias</taxon>
    </lineage>
</organism>
<feature type="region of interest" description="Disordered" evidence="2">
    <location>
        <begin position="138"/>
        <end position="180"/>
    </location>
</feature>
<dbReference type="FunFam" id="3.90.640.90:FF:000002">
    <property type="entry name" value="BTG anti-proliferation factor 4"/>
    <property type="match status" value="1"/>
</dbReference>
<dbReference type="InterPro" id="IPR036054">
    <property type="entry name" value="BTG-like_sf"/>
</dbReference>
<evidence type="ECO:0000313" key="4">
    <source>
        <dbReference type="Ensembl" id="ENSOSIP00000035565.1"/>
    </source>
</evidence>
<dbReference type="GO" id="GO:0005634">
    <property type="term" value="C:nucleus"/>
    <property type="evidence" value="ECO:0007669"/>
    <property type="project" value="TreeGrafter"/>
</dbReference>
<evidence type="ECO:0000256" key="1">
    <source>
        <dbReference type="ARBA" id="ARBA00007989"/>
    </source>
</evidence>
<dbReference type="Proteomes" id="UP000694383">
    <property type="component" value="Unplaced"/>
</dbReference>
<dbReference type="PANTHER" id="PTHR22978:SF5">
    <property type="entry name" value="PROTEIN BTG4"/>
    <property type="match status" value="1"/>
</dbReference>
<reference evidence="4" key="1">
    <citation type="submission" date="2025-08" db="UniProtKB">
        <authorList>
            <consortium name="Ensembl"/>
        </authorList>
    </citation>
    <scope>IDENTIFICATION</scope>
</reference>
<dbReference type="PROSITE" id="PS01203">
    <property type="entry name" value="BTG_2"/>
    <property type="match status" value="1"/>
</dbReference>
<protein>
    <submittedName>
        <fullName evidence="4">B-cell translocation gene 4</fullName>
    </submittedName>
</protein>
<dbReference type="Pfam" id="PF07742">
    <property type="entry name" value="BTG"/>
    <property type="match status" value="1"/>
</dbReference>
<name>A0A8C7YYQ8_9TELE</name>
<dbReference type="InterPro" id="IPR033332">
    <property type="entry name" value="BTG"/>
</dbReference>
<dbReference type="InterPro" id="IPR002087">
    <property type="entry name" value="Anti_prolifrtn"/>
</dbReference>
<proteinExistence type="inferred from homology"/>
<reference evidence="4" key="2">
    <citation type="submission" date="2025-09" db="UniProtKB">
        <authorList>
            <consortium name="Ensembl"/>
        </authorList>
    </citation>
    <scope>IDENTIFICATION</scope>
</reference>
<feature type="compositionally biased region" description="Low complexity" evidence="2">
    <location>
        <begin position="159"/>
        <end position="177"/>
    </location>
</feature>
<accession>A0A8C7YYQ8</accession>
<dbReference type="PRINTS" id="PR00310">
    <property type="entry name" value="ANTIPRLFBTG1"/>
</dbReference>
<dbReference type="Gene3D" id="3.90.640.90">
    <property type="entry name" value="Anti-proliferative protein, N-terminal domain"/>
    <property type="match status" value="1"/>
</dbReference>